<dbReference type="InterPro" id="IPR056572">
    <property type="entry name" value="Zn_ribbon_PaaD"/>
</dbReference>
<dbReference type="Gene3D" id="3.30.300.130">
    <property type="entry name" value="Fe-S cluster assembly (FSCA)"/>
    <property type="match status" value="1"/>
</dbReference>
<dbReference type="InterPro" id="IPR052339">
    <property type="entry name" value="Fe-S_Maturation_MIP18"/>
</dbReference>
<keyword evidence="4" id="KW-1185">Reference proteome</keyword>
<dbReference type="Pfam" id="PF01883">
    <property type="entry name" value="FeS_assembly_P"/>
    <property type="match status" value="1"/>
</dbReference>
<feature type="domain" description="PaaD zinc beta ribbon" evidence="2">
    <location>
        <begin position="116"/>
        <end position="159"/>
    </location>
</feature>
<dbReference type="RefSeq" id="WP_110885371.1">
    <property type="nucleotide sequence ID" value="NZ_QJSX01000002.1"/>
</dbReference>
<name>A0A318SF15_9DEIO</name>
<dbReference type="Proteomes" id="UP000248326">
    <property type="component" value="Unassembled WGS sequence"/>
</dbReference>
<protein>
    <submittedName>
        <fullName evidence="3">Ring-1,2-phenylacetyl-CoA epoxidase subunit PaaD</fullName>
    </submittedName>
</protein>
<evidence type="ECO:0000313" key="3">
    <source>
        <dbReference type="EMBL" id="PYE55825.1"/>
    </source>
</evidence>
<dbReference type="InterPro" id="IPR011883">
    <property type="entry name" value="PaaD-like"/>
</dbReference>
<dbReference type="Pfam" id="PF23451">
    <property type="entry name" value="Zn_ribbon_PaaD"/>
    <property type="match status" value="1"/>
</dbReference>
<feature type="domain" description="MIP18 family-like" evidence="1">
    <location>
        <begin position="7"/>
        <end position="73"/>
    </location>
</feature>
<dbReference type="SUPFAM" id="SSF117916">
    <property type="entry name" value="Fe-S cluster assembly (FSCA) domain-like"/>
    <property type="match status" value="1"/>
</dbReference>
<evidence type="ECO:0000313" key="4">
    <source>
        <dbReference type="Proteomes" id="UP000248326"/>
    </source>
</evidence>
<dbReference type="PANTHER" id="PTHR42831:SF3">
    <property type="entry name" value="1,2-PHENYLACETYL-COA EPOXIDASE, SUBUNIT D-RELATED"/>
    <property type="match status" value="1"/>
</dbReference>
<evidence type="ECO:0000259" key="1">
    <source>
        <dbReference type="Pfam" id="PF01883"/>
    </source>
</evidence>
<gene>
    <name evidence="3" type="ORF">DES52_102191</name>
</gene>
<sequence>MTVMLGEDAIWNALSTIADPEIPVVNIVEMGIVREVHLDGDTVTVTMTPTFSGCPALHVMRDDISRTVRSLGLSPRVETVLSPPWSTDWITSEAKGKLEKYGIAPPAPASGTLITLDEDLVRCPKCGSFDTTVKNTFGPTLCKTIHVCNACKEPFEAFKSL</sequence>
<comment type="caution">
    <text evidence="3">The sequence shown here is derived from an EMBL/GenBank/DDBJ whole genome shotgun (WGS) entry which is preliminary data.</text>
</comment>
<dbReference type="EMBL" id="QJSX01000002">
    <property type="protein sequence ID" value="PYE55825.1"/>
    <property type="molecule type" value="Genomic_DNA"/>
</dbReference>
<dbReference type="InterPro" id="IPR034904">
    <property type="entry name" value="FSCA_dom_sf"/>
</dbReference>
<organism evidence="3 4">
    <name type="scientific">Deinococcus yavapaiensis KR-236</name>
    <dbReference type="NCBI Taxonomy" id="694435"/>
    <lineage>
        <taxon>Bacteria</taxon>
        <taxon>Thermotogati</taxon>
        <taxon>Deinococcota</taxon>
        <taxon>Deinococci</taxon>
        <taxon>Deinococcales</taxon>
        <taxon>Deinococcaceae</taxon>
        <taxon>Deinococcus</taxon>
    </lineage>
</organism>
<proteinExistence type="predicted"/>
<evidence type="ECO:0000259" key="2">
    <source>
        <dbReference type="Pfam" id="PF23451"/>
    </source>
</evidence>
<accession>A0A318SF15</accession>
<dbReference type="InterPro" id="IPR002744">
    <property type="entry name" value="MIP18-like"/>
</dbReference>
<dbReference type="OrthoDB" id="3684942at2"/>
<dbReference type="NCBIfam" id="TIGR02159">
    <property type="entry name" value="PA_CoA_Oxy4"/>
    <property type="match status" value="1"/>
</dbReference>
<dbReference type="PANTHER" id="PTHR42831">
    <property type="entry name" value="FE-S PROTEIN MATURATION AUXILIARY FACTOR YITW"/>
    <property type="match status" value="1"/>
</dbReference>
<dbReference type="AlphaFoldDB" id="A0A318SF15"/>
<reference evidence="3 4" key="1">
    <citation type="submission" date="2018-06" db="EMBL/GenBank/DDBJ databases">
        <title>Genomic Encyclopedia of Type Strains, Phase IV (KMG-IV): sequencing the most valuable type-strain genomes for metagenomic binning, comparative biology and taxonomic classification.</title>
        <authorList>
            <person name="Goeker M."/>
        </authorList>
    </citation>
    <scope>NUCLEOTIDE SEQUENCE [LARGE SCALE GENOMIC DNA]</scope>
    <source>
        <strain evidence="3 4">DSM 18048</strain>
    </source>
</reference>